<dbReference type="Gene3D" id="3.40.140.10">
    <property type="entry name" value="Cytidine Deaminase, domain 2"/>
    <property type="match status" value="1"/>
</dbReference>
<dbReference type="EMBL" id="SXFB01000006">
    <property type="protein sequence ID" value="NFV26641.1"/>
    <property type="molecule type" value="Genomic_DNA"/>
</dbReference>
<protein>
    <recommendedName>
        <fullName evidence="3">Rhoptry protein</fullName>
    </recommendedName>
</protein>
<evidence type="ECO:0000313" key="2">
    <source>
        <dbReference type="Proteomes" id="UP000486903"/>
    </source>
</evidence>
<dbReference type="RefSeq" id="WP_003372040.1">
    <property type="nucleotide sequence ID" value="NZ_JACBBA010000004.1"/>
</dbReference>
<dbReference type="Proteomes" id="UP000486903">
    <property type="component" value="Unassembled WGS sequence"/>
</dbReference>
<comment type="caution">
    <text evidence="1">The sequence shown here is derived from an EMBL/GenBank/DDBJ whole genome shotgun (WGS) entry which is preliminary data.</text>
</comment>
<reference evidence="1 2" key="1">
    <citation type="submission" date="2019-04" db="EMBL/GenBank/DDBJ databases">
        <title>Genome sequencing of Clostridium botulinum Groups I-IV and Clostridium butyricum.</title>
        <authorList>
            <person name="Brunt J."/>
            <person name="Van Vliet A.H.M."/>
            <person name="Stringer S.C."/>
            <person name="Carter A.T."/>
            <person name="Peck M.W."/>
        </authorList>
    </citation>
    <scope>NUCLEOTIDE SEQUENCE [LARGE SCALE GENOMIC DNA]</scope>
    <source>
        <strain evidence="1 2">BL81</strain>
    </source>
</reference>
<gene>
    <name evidence="1" type="ORF">FDG31_10740</name>
</gene>
<dbReference type="Pfam" id="PF14424">
    <property type="entry name" value="Toxin-deaminase"/>
    <property type="match status" value="1"/>
</dbReference>
<name>A0A6B4JPG3_CLOBO</name>
<sequence>MQEKEVLNSLRCNTQSIEEEIQINTLLNKTKRNRIKINNLDEFKDVLKKEGYEINEFDEEKFKEDLVKIFQVDNGVIENLHTYINNPEISYKVYDTSDLIDYIKKMILFENEYNRLCKKISSVKKLDIDRVEYEREFSLQDNVEDIIKAIEEIKDDISGIISKEGKTRLENLEREINKEYLYAKDIELLKKMVIIENENVKEKYNIESKIKTISIKIPKKINYEHIVAKKGSVEYHDYLSSNIPRMQRLIKNIHKYMKVDEKEKSTFKINQSKALQDSINIAVATYDNKEFKAISGSNDIKNYCRRTPLENATFKSSKVNKLGNLGIGYNRVNDSEKKIFEEIHRQIEKNTLKDEGNLILYTKLEPCPSCYYVISQFCKKHPNIKVQIKYSEKYGEWR</sequence>
<dbReference type="InterPro" id="IPR032721">
    <property type="entry name" value="Toxin-deaminase"/>
</dbReference>
<organism evidence="1 2">
    <name type="scientific">Clostridium botulinum</name>
    <dbReference type="NCBI Taxonomy" id="1491"/>
    <lineage>
        <taxon>Bacteria</taxon>
        <taxon>Bacillati</taxon>
        <taxon>Bacillota</taxon>
        <taxon>Clostridia</taxon>
        <taxon>Eubacteriales</taxon>
        <taxon>Clostridiaceae</taxon>
        <taxon>Clostridium</taxon>
    </lineage>
</organism>
<proteinExistence type="predicted"/>
<evidence type="ECO:0000313" key="1">
    <source>
        <dbReference type="EMBL" id="NFV26641.1"/>
    </source>
</evidence>
<accession>A0A6B4JPG3</accession>
<evidence type="ECO:0008006" key="3">
    <source>
        <dbReference type="Google" id="ProtNLM"/>
    </source>
</evidence>
<dbReference type="AlphaFoldDB" id="A0A6B4JPG3"/>
<dbReference type="SMR" id="A0A6B4JPG3"/>